<dbReference type="EMBL" id="VNHO01000001">
    <property type="protein sequence ID" value="TYP59936.1"/>
    <property type="molecule type" value="Genomic_DNA"/>
</dbReference>
<sequence>MINLFETPTLLQKIMDAKWMRHEVLANNIANVDTPNFKRSDVVFEQLLQKYLDESNSRLPLKTSTEKHISNLKSTFDLKPKIVMQHDRVLRNDGNNVDVDKEMVELAKNAMSYNIIAEQVQRHFSLLRSAVTEGRR</sequence>
<evidence type="ECO:0000256" key="4">
    <source>
        <dbReference type="ARBA" id="ARBA00023143"/>
    </source>
</evidence>
<dbReference type="PANTHER" id="PTHR30435:SF12">
    <property type="entry name" value="FLAGELLAR BASAL BODY ROD PROTEIN FLGB"/>
    <property type="match status" value="1"/>
</dbReference>
<dbReference type="Proteomes" id="UP000322294">
    <property type="component" value="Unassembled WGS sequence"/>
</dbReference>
<comment type="caution">
    <text evidence="8">The sequence shown here is derived from an EMBL/GenBank/DDBJ whole genome shotgun (WGS) entry which is preliminary data.</text>
</comment>
<evidence type="ECO:0000256" key="3">
    <source>
        <dbReference type="ARBA" id="ARBA00014376"/>
    </source>
</evidence>
<comment type="subunit">
    <text evidence="6">The basal body constitutes a major portion of the flagellar organelle and consists of a number of rings mounted on a central rod.</text>
</comment>
<evidence type="ECO:0000259" key="7">
    <source>
        <dbReference type="Pfam" id="PF00460"/>
    </source>
</evidence>
<protein>
    <recommendedName>
        <fullName evidence="3 6">Flagellar basal body rod protein FlgB</fullName>
    </recommendedName>
</protein>
<dbReference type="Pfam" id="PF00460">
    <property type="entry name" value="Flg_bb_rod"/>
    <property type="match status" value="1"/>
</dbReference>
<evidence type="ECO:0000256" key="2">
    <source>
        <dbReference type="ARBA" id="ARBA00009677"/>
    </source>
</evidence>
<comment type="similarity">
    <text evidence="2 6">Belongs to the flagella basal body rod proteins family.</text>
</comment>
<evidence type="ECO:0000313" key="8">
    <source>
        <dbReference type="EMBL" id="TYP59936.1"/>
    </source>
</evidence>
<dbReference type="NCBIfam" id="TIGR01396">
    <property type="entry name" value="FlgB"/>
    <property type="match status" value="1"/>
</dbReference>
<dbReference type="InterPro" id="IPR001444">
    <property type="entry name" value="Flag_bb_rod_N"/>
</dbReference>
<evidence type="ECO:0000313" key="9">
    <source>
        <dbReference type="Proteomes" id="UP000322294"/>
    </source>
</evidence>
<dbReference type="InterPro" id="IPR006300">
    <property type="entry name" value="FlgB"/>
</dbReference>
<keyword evidence="8" id="KW-0969">Cilium</keyword>
<dbReference type="AlphaFoldDB" id="A0A5S5B0L5"/>
<accession>A0A5S5B0L5</accession>
<evidence type="ECO:0000256" key="6">
    <source>
        <dbReference type="PIRNR" id="PIRNR002889"/>
    </source>
</evidence>
<comment type="function">
    <text evidence="5 6">Structural component of flagellum, the bacterial motility apparatus. Part of the rod structure of flagellar basal body.</text>
</comment>
<dbReference type="OrthoDB" id="9792068at2"/>
<reference evidence="8 9" key="1">
    <citation type="submission" date="2019-07" db="EMBL/GenBank/DDBJ databases">
        <title>Genomic Encyclopedia of Type Strains, Phase I: the one thousand microbial genomes (KMG-I) project.</title>
        <authorList>
            <person name="Kyrpides N."/>
        </authorList>
    </citation>
    <scope>NUCLEOTIDE SEQUENCE [LARGE SCALE GENOMIC DNA]</scope>
    <source>
        <strain evidence="8 9">DSM 16647</strain>
    </source>
</reference>
<gene>
    <name evidence="8" type="ORF">LZ11_00097</name>
</gene>
<evidence type="ECO:0000256" key="1">
    <source>
        <dbReference type="ARBA" id="ARBA00004117"/>
    </source>
</evidence>
<dbReference type="GO" id="GO:0030694">
    <property type="term" value="C:bacterial-type flagellum basal body, rod"/>
    <property type="evidence" value="ECO:0007669"/>
    <property type="project" value="InterPro"/>
</dbReference>
<keyword evidence="4 6" id="KW-0975">Bacterial flagellum</keyword>
<name>A0A5S5B0L5_9FIRM</name>
<keyword evidence="9" id="KW-1185">Reference proteome</keyword>
<organism evidence="8 9">
    <name type="scientific">Thermosediminibacter litoriperuensis</name>
    <dbReference type="NCBI Taxonomy" id="291989"/>
    <lineage>
        <taxon>Bacteria</taxon>
        <taxon>Bacillati</taxon>
        <taxon>Bacillota</taxon>
        <taxon>Clostridia</taxon>
        <taxon>Thermosediminibacterales</taxon>
        <taxon>Thermosediminibacteraceae</taxon>
        <taxon>Thermosediminibacter</taxon>
    </lineage>
</organism>
<keyword evidence="8" id="KW-0966">Cell projection</keyword>
<dbReference type="GO" id="GO:0071978">
    <property type="term" value="P:bacterial-type flagellum-dependent swarming motility"/>
    <property type="evidence" value="ECO:0007669"/>
    <property type="project" value="TreeGrafter"/>
</dbReference>
<keyword evidence="8" id="KW-0282">Flagellum</keyword>
<dbReference type="PIRSF" id="PIRSF002889">
    <property type="entry name" value="Rod_FlgB"/>
    <property type="match status" value="1"/>
</dbReference>
<dbReference type="RefSeq" id="WP_148865590.1">
    <property type="nucleotide sequence ID" value="NZ_VNHO01000001.1"/>
</dbReference>
<proteinExistence type="inferred from homology"/>
<evidence type="ECO:0000256" key="5">
    <source>
        <dbReference type="ARBA" id="ARBA00024934"/>
    </source>
</evidence>
<comment type="subcellular location">
    <subcellularLocation>
        <location evidence="1 6">Bacterial flagellum basal body</location>
    </subcellularLocation>
</comment>
<dbReference type="PANTHER" id="PTHR30435">
    <property type="entry name" value="FLAGELLAR PROTEIN"/>
    <property type="match status" value="1"/>
</dbReference>
<feature type="domain" description="Flagellar basal body rod protein N-terminal" evidence="7">
    <location>
        <begin position="23"/>
        <end position="38"/>
    </location>
</feature>